<dbReference type="InterPro" id="IPR013785">
    <property type="entry name" value="Aldolase_TIM"/>
</dbReference>
<evidence type="ECO:0000256" key="7">
    <source>
        <dbReference type="ARBA" id="ARBA00022679"/>
    </source>
</evidence>
<dbReference type="Gene3D" id="3.90.1170.20">
    <property type="entry name" value="Quinolinate phosphoribosyl transferase, N-terminal domain"/>
    <property type="match status" value="1"/>
</dbReference>
<evidence type="ECO:0000256" key="1">
    <source>
        <dbReference type="ARBA" id="ARBA00003237"/>
    </source>
</evidence>
<dbReference type="InterPro" id="IPR037128">
    <property type="entry name" value="Quinolinate_PRibosylTase_N_sf"/>
</dbReference>
<evidence type="ECO:0000256" key="6">
    <source>
        <dbReference type="ARBA" id="ARBA00022676"/>
    </source>
</evidence>
<proteinExistence type="inferred from homology"/>
<keyword evidence="13" id="KW-1185">Reference proteome</keyword>
<evidence type="ECO:0000313" key="12">
    <source>
        <dbReference type="EMBL" id="BCZ18486.1"/>
    </source>
</evidence>
<evidence type="ECO:0000256" key="2">
    <source>
        <dbReference type="ARBA" id="ARBA00004893"/>
    </source>
</evidence>
<protein>
    <recommendedName>
        <fullName evidence="4">nicotinate-nucleotide diphosphorylase (carboxylating)</fullName>
        <ecNumber evidence="4">2.4.2.19</ecNumber>
    </recommendedName>
    <alternativeName>
        <fullName evidence="8">Quinolinate phosphoribosyltransferase [decarboxylating]</fullName>
    </alternativeName>
</protein>
<evidence type="ECO:0000313" key="13">
    <source>
        <dbReference type="Proteomes" id="UP000826146"/>
    </source>
</evidence>
<name>A0ABM7SCQ4_9HELI</name>
<evidence type="ECO:0000259" key="11">
    <source>
        <dbReference type="Pfam" id="PF02749"/>
    </source>
</evidence>
<reference evidence="12 13" key="1">
    <citation type="submission" date="2021-07" db="EMBL/GenBank/DDBJ databases">
        <title>Novel Helicobacter sp. Isolated from a cat.</title>
        <authorList>
            <person name="Rimbara E."/>
            <person name="Suzuki M."/>
        </authorList>
    </citation>
    <scope>NUCLEOTIDE SEQUENCE [LARGE SCALE GENOMIC DNA]</scope>
    <source>
        <strain evidence="13">NHP19-012</strain>
    </source>
</reference>
<dbReference type="SUPFAM" id="SSF54675">
    <property type="entry name" value="Nicotinate/Quinolinate PRTase N-terminal domain-like"/>
    <property type="match status" value="1"/>
</dbReference>
<gene>
    <name evidence="12" type="primary">nadC</name>
    <name evidence="12" type="ORF">NHP190012_01280</name>
</gene>
<evidence type="ECO:0000256" key="5">
    <source>
        <dbReference type="ARBA" id="ARBA00022642"/>
    </source>
</evidence>
<sequence length="274" mass="30402">MKDLQIQAFLKDCLAEDLGAGDLFARLVEAKEVQAAVLSKDRGVFSGQVYATELLEMFGLKYAWKIQDKESFNPKQILLEVFGDWRQLLQIERVLLNILQHSSGIATKTAGFVRLLQGLPISLLDTRKTRPLLRVFEKYSVRNGGAKNHRIGLDDALMVKDTHLAHIGDLHAFIAKARQEIPWTAKIEIEASTVAMACDAMQAGADIVMCDNMDIESIKEVVAERNKNYPLVLLEASGNITEESVQAYAKSGVDAISSGALIHQAVWVDFSFKI</sequence>
<feature type="domain" description="Quinolinate phosphoribosyl transferase C-terminal" evidence="10">
    <location>
        <begin position="105"/>
        <end position="273"/>
    </location>
</feature>
<dbReference type="Proteomes" id="UP000826146">
    <property type="component" value="Chromosome"/>
</dbReference>
<dbReference type="EC" id="2.4.2.19" evidence="4"/>
<evidence type="ECO:0000259" key="10">
    <source>
        <dbReference type="Pfam" id="PF01729"/>
    </source>
</evidence>
<comment type="function">
    <text evidence="1">Involved in the catabolism of quinolinic acid (QA).</text>
</comment>
<keyword evidence="6 9" id="KW-0328">Glycosyltransferase</keyword>
<comment type="similarity">
    <text evidence="3 9">Belongs to the NadC/ModD family.</text>
</comment>
<organism evidence="12 13">
    <name type="scientific">Helicobacter gastrofelis</name>
    <dbReference type="NCBI Taxonomy" id="2849642"/>
    <lineage>
        <taxon>Bacteria</taxon>
        <taxon>Pseudomonadati</taxon>
        <taxon>Campylobacterota</taxon>
        <taxon>Epsilonproteobacteria</taxon>
        <taxon>Campylobacterales</taxon>
        <taxon>Helicobacteraceae</taxon>
        <taxon>Helicobacter</taxon>
    </lineage>
</organism>
<comment type="pathway">
    <text evidence="2">Cofactor biosynthesis; NAD(+) biosynthesis; nicotinate D-ribonucleotide from quinolinate: step 1/1.</text>
</comment>
<dbReference type="InterPro" id="IPR027277">
    <property type="entry name" value="NadC/ModD"/>
</dbReference>
<dbReference type="Pfam" id="PF02749">
    <property type="entry name" value="QRPTase_N"/>
    <property type="match status" value="1"/>
</dbReference>
<evidence type="ECO:0000256" key="9">
    <source>
        <dbReference type="PIRNR" id="PIRNR006250"/>
    </source>
</evidence>
<evidence type="ECO:0000256" key="8">
    <source>
        <dbReference type="ARBA" id="ARBA00033102"/>
    </source>
</evidence>
<dbReference type="InterPro" id="IPR022412">
    <property type="entry name" value="Quinolinate_PRibosylTrfase_N"/>
</dbReference>
<keyword evidence="5" id="KW-0662">Pyridine nucleotide biosynthesis</keyword>
<dbReference type="CDD" id="cd01572">
    <property type="entry name" value="QPRTase"/>
    <property type="match status" value="1"/>
</dbReference>
<dbReference type="InterPro" id="IPR002638">
    <property type="entry name" value="Quinolinate_PRibosylTrfase_C"/>
</dbReference>
<keyword evidence="7 9" id="KW-0808">Transferase</keyword>
<dbReference type="NCBIfam" id="TIGR00078">
    <property type="entry name" value="nadC"/>
    <property type="match status" value="1"/>
</dbReference>
<dbReference type="InterPro" id="IPR036068">
    <property type="entry name" value="Nicotinate_pribotase-like_C"/>
</dbReference>
<dbReference type="SUPFAM" id="SSF51690">
    <property type="entry name" value="Nicotinate/Quinolinate PRTase C-terminal domain-like"/>
    <property type="match status" value="1"/>
</dbReference>
<dbReference type="Pfam" id="PF01729">
    <property type="entry name" value="QRPTase_C"/>
    <property type="match status" value="1"/>
</dbReference>
<dbReference type="PIRSF" id="PIRSF006250">
    <property type="entry name" value="NadC_ModD"/>
    <property type="match status" value="1"/>
</dbReference>
<evidence type="ECO:0000256" key="4">
    <source>
        <dbReference type="ARBA" id="ARBA00011944"/>
    </source>
</evidence>
<accession>A0ABM7SCQ4</accession>
<dbReference type="InterPro" id="IPR004393">
    <property type="entry name" value="NadC"/>
</dbReference>
<dbReference type="RefSeq" id="WP_221272022.1">
    <property type="nucleotide sequence ID" value="NZ_AP024819.1"/>
</dbReference>
<feature type="domain" description="Quinolinate phosphoribosyl transferase N-terminal" evidence="11">
    <location>
        <begin position="26"/>
        <end position="103"/>
    </location>
</feature>
<dbReference type="PANTHER" id="PTHR32179:SF3">
    <property type="entry name" value="NICOTINATE-NUCLEOTIDE PYROPHOSPHORYLASE [CARBOXYLATING]"/>
    <property type="match status" value="1"/>
</dbReference>
<dbReference type="PANTHER" id="PTHR32179">
    <property type="entry name" value="NICOTINATE-NUCLEOTIDE PYROPHOSPHORYLASE [CARBOXYLATING]"/>
    <property type="match status" value="1"/>
</dbReference>
<dbReference type="Gene3D" id="3.20.20.70">
    <property type="entry name" value="Aldolase class I"/>
    <property type="match status" value="1"/>
</dbReference>
<dbReference type="EMBL" id="AP024819">
    <property type="protein sequence ID" value="BCZ18486.1"/>
    <property type="molecule type" value="Genomic_DNA"/>
</dbReference>
<evidence type="ECO:0000256" key="3">
    <source>
        <dbReference type="ARBA" id="ARBA00009400"/>
    </source>
</evidence>